<evidence type="ECO:0000256" key="7">
    <source>
        <dbReference type="ARBA" id="ARBA00023157"/>
    </source>
</evidence>
<dbReference type="EMBL" id="CM004481">
    <property type="protein sequence ID" value="OCT66207.1"/>
    <property type="molecule type" value="Genomic_DNA"/>
</dbReference>
<evidence type="ECO:0000313" key="13">
    <source>
        <dbReference type="EMBL" id="OCT66207.1"/>
    </source>
</evidence>
<evidence type="ECO:0000256" key="11">
    <source>
        <dbReference type="SAM" id="MobiDB-lite"/>
    </source>
</evidence>
<dbReference type="GO" id="GO:0009897">
    <property type="term" value="C:external side of plasma membrane"/>
    <property type="evidence" value="ECO:0007669"/>
    <property type="project" value="TreeGrafter"/>
</dbReference>
<evidence type="ECO:0000256" key="2">
    <source>
        <dbReference type="ARBA" id="ARBA00022475"/>
    </source>
</evidence>
<feature type="domain" description="Ig-like" evidence="12">
    <location>
        <begin position="127"/>
        <end position="211"/>
    </location>
</feature>
<dbReference type="GO" id="GO:0042102">
    <property type="term" value="P:positive regulation of T cell proliferation"/>
    <property type="evidence" value="ECO:0007669"/>
    <property type="project" value="TreeGrafter"/>
</dbReference>
<dbReference type="Gene3D" id="2.60.40.10">
    <property type="entry name" value="Immunoglobulins"/>
    <property type="match status" value="2"/>
</dbReference>
<gene>
    <name evidence="13" type="ORF">XELAEV_18042464mg</name>
</gene>
<dbReference type="SUPFAM" id="SSF48726">
    <property type="entry name" value="Immunoglobulin"/>
    <property type="match status" value="2"/>
</dbReference>
<dbReference type="Proteomes" id="UP000694892">
    <property type="component" value="Chromosome 8S"/>
</dbReference>
<evidence type="ECO:0000256" key="1">
    <source>
        <dbReference type="ARBA" id="ARBA00004251"/>
    </source>
</evidence>
<dbReference type="InterPro" id="IPR036179">
    <property type="entry name" value="Ig-like_dom_sf"/>
</dbReference>
<dbReference type="InterPro" id="IPR003598">
    <property type="entry name" value="Ig_sub2"/>
</dbReference>
<keyword evidence="2" id="KW-1003">Cell membrane</keyword>
<evidence type="ECO:0000313" key="14">
    <source>
        <dbReference type="Proteomes" id="UP000694892"/>
    </source>
</evidence>
<evidence type="ECO:0000259" key="12">
    <source>
        <dbReference type="PROSITE" id="PS50835"/>
    </source>
</evidence>
<dbReference type="InterPro" id="IPR051713">
    <property type="entry name" value="T-cell_Activation_Regulation"/>
</dbReference>
<evidence type="ECO:0000256" key="9">
    <source>
        <dbReference type="ARBA" id="ARBA00023180"/>
    </source>
</evidence>
<dbReference type="GO" id="GO:0007166">
    <property type="term" value="P:cell surface receptor signaling pathway"/>
    <property type="evidence" value="ECO:0007669"/>
    <property type="project" value="TreeGrafter"/>
</dbReference>
<dbReference type="InterPro" id="IPR013151">
    <property type="entry name" value="Immunoglobulin_dom"/>
</dbReference>
<keyword evidence="9" id="KW-0325">Glycoprotein</keyword>
<evidence type="ECO:0000256" key="6">
    <source>
        <dbReference type="ARBA" id="ARBA00023136"/>
    </source>
</evidence>
<keyword evidence="8" id="KW-0675">Receptor</keyword>
<dbReference type="GO" id="GO:0071222">
    <property type="term" value="P:cellular response to lipopolysaccharide"/>
    <property type="evidence" value="ECO:0007669"/>
    <property type="project" value="TreeGrafter"/>
</dbReference>
<feature type="domain" description="Ig-like" evidence="12">
    <location>
        <begin position="10"/>
        <end position="106"/>
    </location>
</feature>
<comment type="subcellular location">
    <subcellularLocation>
        <location evidence="1">Cell membrane</location>
        <topology evidence="1">Single-pass type I membrane protein</topology>
    </subcellularLocation>
</comment>
<keyword evidence="5" id="KW-1133">Transmembrane helix</keyword>
<dbReference type="InterPro" id="IPR007110">
    <property type="entry name" value="Ig-like_dom"/>
</dbReference>
<evidence type="ECO:0000256" key="4">
    <source>
        <dbReference type="ARBA" id="ARBA00022729"/>
    </source>
</evidence>
<dbReference type="SMART" id="SM00408">
    <property type="entry name" value="IGc2"/>
    <property type="match status" value="2"/>
</dbReference>
<organism evidence="13 14">
    <name type="scientific">Xenopus laevis</name>
    <name type="common">African clawed frog</name>
    <dbReference type="NCBI Taxonomy" id="8355"/>
    <lineage>
        <taxon>Eukaryota</taxon>
        <taxon>Metazoa</taxon>
        <taxon>Chordata</taxon>
        <taxon>Craniata</taxon>
        <taxon>Vertebrata</taxon>
        <taxon>Euteleostomi</taxon>
        <taxon>Amphibia</taxon>
        <taxon>Batrachia</taxon>
        <taxon>Anura</taxon>
        <taxon>Pipoidea</taxon>
        <taxon>Pipidae</taxon>
        <taxon>Xenopodinae</taxon>
        <taxon>Xenopus</taxon>
        <taxon>Xenopus</taxon>
    </lineage>
</organism>
<dbReference type="GO" id="GO:0042130">
    <property type="term" value="P:negative regulation of T cell proliferation"/>
    <property type="evidence" value="ECO:0007669"/>
    <property type="project" value="TreeGrafter"/>
</dbReference>
<evidence type="ECO:0000256" key="10">
    <source>
        <dbReference type="ARBA" id="ARBA00023319"/>
    </source>
</evidence>
<accession>A0A974C4E1</accession>
<keyword evidence="4" id="KW-0732">Signal</keyword>
<dbReference type="SMART" id="SM00409">
    <property type="entry name" value="IG"/>
    <property type="match status" value="2"/>
</dbReference>
<dbReference type="GO" id="GO:0031295">
    <property type="term" value="P:T cell costimulation"/>
    <property type="evidence" value="ECO:0007669"/>
    <property type="project" value="TreeGrafter"/>
</dbReference>
<keyword evidence="3" id="KW-0812">Transmembrane</keyword>
<dbReference type="Pfam" id="PF07686">
    <property type="entry name" value="V-set"/>
    <property type="match status" value="1"/>
</dbReference>
<dbReference type="PROSITE" id="PS50835">
    <property type="entry name" value="IG_LIKE"/>
    <property type="match status" value="2"/>
</dbReference>
<keyword evidence="7" id="KW-1015">Disulfide bond</keyword>
<dbReference type="PANTHER" id="PTHR25466">
    <property type="entry name" value="T-LYMPHOCYTE ACTIVATION ANTIGEN"/>
    <property type="match status" value="1"/>
</dbReference>
<evidence type="ECO:0000256" key="5">
    <source>
        <dbReference type="ARBA" id="ARBA00022989"/>
    </source>
</evidence>
<dbReference type="GO" id="GO:0006955">
    <property type="term" value="P:immune response"/>
    <property type="evidence" value="ECO:0007669"/>
    <property type="project" value="TreeGrafter"/>
</dbReference>
<dbReference type="Pfam" id="PF00047">
    <property type="entry name" value="ig"/>
    <property type="match status" value="1"/>
</dbReference>
<evidence type="ECO:0000256" key="8">
    <source>
        <dbReference type="ARBA" id="ARBA00023170"/>
    </source>
</evidence>
<dbReference type="AlphaFoldDB" id="A0A974C4E1"/>
<protein>
    <recommendedName>
        <fullName evidence="12">Ig-like domain-containing protein</fullName>
    </recommendedName>
</protein>
<evidence type="ECO:0000256" key="3">
    <source>
        <dbReference type="ARBA" id="ARBA00022692"/>
    </source>
</evidence>
<sequence>MSPSQEDKDPLPVEQQEFVKANAGGSVTFSCSFTNISTSFAATWSLGCESETNLLELPSYKYRTRSENRNQQLIIANLTESDSGTYCCHVDIPSDPKNKRTAVKVTSVESQKDGSLVKANVIEADVGESVTMRCKHKNDGSSYSVSWGIDCETEARNTLVGHACYKNRLKFSESNKVITINNLTENDAGLYCCYVEVAGQSTQPADKTRVRVKERQRQGAVTHGSPSDCVGEPQGVLPDPATVSGLWNLFAVSLSPNSKYQTDEIAYVYAKVSFNETASSVAVFSNPMSDTNGQLFQHERIPGTQTYKYIPTEALEDVYTTTVFQPHPDILICYERLNNEINGAYLHSRAASIPKEVLDNFFEWSKCNDLINITVYNHTLNDAQECYGLFEHSEDLKDIEGCETWGLVAKASNYADRNYHIRLLYSAKLELCKTEEAYTFKEIQIAGDEKILMELKFENRTTGDKLKLQSFKTGTDMLLLGVQNEKQSTLFLASKTSKVKQTILDEFAMEAHCFEATFTYLVPGSKEEESHAENQ</sequence>
<feature type="region of interest" description="Disordered" evidence="11">
    <location>
        <begin position="213"/>
        <end position="233"/>
    </location>
</feature>
<dbReference type="InterPro" id="IPR013783">
    <property type="entry name" value="Ig-like_fold"/>
</dbReference>
<dbReference type="InterPro" id="IPR003599">
    <property type="entry name" value="Ig_sub"/>
</dbReference>
<name>A0A974C4E1_XENLA</name>
<dbReference type="InterPro" id="IPR013106">
    <property type="entry name" value="Ig_V-set"/>
</dbReference>
<keyword evidence="10" id="KW-0393">Immunoglobulin domain</keyword>
<reference evidence="14" key="1">
    <citation type="journal article" date="2016" name="Nature">
        <title>Genome evolution in the allotetraploid frog Xenopus laevis.</title>
        <authorList>
            <person name="Session A.M."/>
            <person name="Uno Y."/>
            <person name="Kwon T."/>
            <person name="Chapman J.A."/>
            <person name="Toyoda A."/>
            <person name="Takahashi S."/>
            <person name="Fukui A."/>
            <person name="Hikosaka A."/>
            <person name="Suzuki A."/>
            <person name="Kondo M."/>
            <person name="van Heeringen S.J."/>
            <person name="Quigley I."/>
            <person name="Heinz S."/>
            <person name="Ogino H."/>
            <person name="Ochi H."/>
            <person name="Hellsten U."/>
            <person name="Lyons J.B."/>
            <person name="Simakov O."/>
            <person name="Putnam N."/>
            <person name="Stites J."/>
            <person name="Kuroki Y."/>
            <person name="Tanaka T."/>
            <person name="Michiue T."/>
            <person name="Watanabe M."/>
            <person name="Bogdanovic O."/>
            <person name="Lister R."/>
            <person name="Georgiou G."/>
            <person name="Paranjpe S.S."/>
            <person name="van Kruijsbergen I."/>
            <person name="Shu S."/>
            <person name="Carlson J."/>
            <person name="Kinoshita T."/>
            <person name="Ohta Y."/>
            <person name="Mawaribuchi S."/>
            <person name="Jenkins J."/>
            <person name="Grimwood J."/>
            <person name="Schmutz J."/>
            <person name="Mitros T."/>
            <person name="Mozaffari S.V."/>
            <person name="Suzuki Y."/>
            <person name="Haramoto Y."/>
            <person name="Yamamoto T.S."/>
            <person name="Takagi C."/>
            <person name="Heald R."/>
            <person name="Miller K."/>
            <person name="Haudenschild C."/>
            <person name="Kitzman J."/>
            <person name="Nakayama T."/>
            <person name="Izutsu Y."/>
            <person name="Robert J."/>
            <person name="Fortriede J."/>
            <person name="Burns K."/>
            <person name="Lotay V."/>
            <person name="Karimi K."/>
            <person name="Yasuoka Y."/>
            <person name="Dichmann D.S."/>
            <person name="Flajnik M.F."/>
            <person name="Houston D.W."/>
            <person name="Shendure J."/>
            <person name="DuPasquier L."/>
            <person name="Vize P.D."/>
            <person name="Zorn A.M."/>
            <person name="Ito M."/>
            <person name="Marcotte E.M."/>
            <person name="Wallingford J.B."/>
            <person name="Ito Y."/>
            <person name="Asashima M."/>
            <person name="Ueno N."/>
            <person name="Matsuda Y."/>
            <person name="Veenstra G.J."/>
            <person name="Fujiyama A."/>
            <person name="Harland R.M."/>
            <person name="Taira M."/>
            <person name="Rokhsar D.S."/>
        </authorList>
    </citation>
    <scope>NUCLEOTIDE SEQUENCE [LARGE SCALE GENOMIC DNA]</scope>
    <source>
        <strain evidence="14">J</strain>
    </source>
</reference>
<keyword evidence="6" id="KW-0472">Membrane</keyword>
<dbReference type="PANTHER" id="PTHR25466:SF9">
    <property type="entry name" value="FIBRONECTIN TYPE-III DOMAIN-CONTAINING PROTEIN"/>
    <property type="match status" value="1"/>
</dbReference>
<proteinExistence type="predicted"/>